<evidence type="ECO:0000256" key="1">
    <source>
        <dbReference type="SAM" id="MobiDB-lite"/>
    </source>
</evidence>
<evidence type="ECO:0000313" key="3">
    <source>
        <dbReference type="Proteomes" id="UP000015453"/>
    </source>
</evidence>
<protein>
    <submittedName>
        <fullName evidence="2">Uncharacterized protein</fullName>
    </submittedName>
</protein>
<keyword evidence="3" id="KW-1185">Reference proteome</keyword>
<organism evidence="2 3">
    <name type="scientific">Genlisea aurea</name>
    <dbReference type="NCBI Taxonomy" id="192259"/>
    <lineage>
        <taxon>Eukaryota</taxon>
        <taxon>Viridiplantae</taxon>
        <taxon>Streptophyta</taxon>
        <taxon>Embryophyta</taxon>
        <taxon>Tracheophyta</taxon>
        <taxon>Spermatophyta</taxon>
        <taxon>Magnoliopsida</taxon>
        <taxon>eudicotyledons</taxon>
        <taxon>Gunneridae</taxon>
        <taxon>Pentapetalae</taxon>
        <taxon>asterids</taxon>
        <taxon>lamiids</taxon>
        <taxon>Lamiales</taxon>
        <taxon>Lentibulariaceae</taxon>
        <taxon>Genlisea</taxon>
    </lineage>
</organism>
<comment type="caution">
    <text evidence="2">The sequence shown here is derived from an EMBL/GenBank/DDBJ whole genome shotgun (WGS) entry which is preliminary data.</text>
</comment>
<gene>
    <name evidence="2" type="ORF">M569_17732</name>
</gene>
<accession>S8D356</accession>
<reference evidence="2 3" key="1">
    <citation type="journal article" date="2013" name="BMC Genomics">
        <title>The miniature genome of a carnivorous plant Genlisea aurea contains a low number of genes and short non-coding sequences.</title>
        <authorList>
            <person name="Leushkin E.V."/>
            <person name="Sutormin R.A."/>
            <person name="Nabieva E.R."/>
            <person name="Penin A.A."/>
            <person name="Kondrashov A.S."/>
            <person name="Logacheva M.D."/>
        </authorList>
    </citation>
    <scope>NUCLEOTIDE SEQUENCE [LARGE SCALE GENOMIC DNA]</scope>
</reference>
<sequence>MRSRTLSKSELSIIRSERCVHGNPPAGMGDRGTEQGDPESVPLLLVEQKHSRENHNIVAQRKGWVGGKTGS</sequence>
<name>S8D356_9LAMI</name>
<proteinExistence type="predicted"/>
<dbReference type="AlphaFoldDB" id="S8D356"/>
<feature type="region of interest" description="Disordered" evidence="1">
    <location>
        <begin position="18"/>
        <end position="38"/>
    </location>
</feature>
<evidence type="ECO:0000313" key="2">
    <source>
        <dbReference type="EMBL" id="EPS57093.1"/>
    </source>
</evidence>
<dbReference type="Proteomes" id="UP000015453">
    <property type="component" value="Unassembled WGS sequence"/>
</dbReference>
<dbReference type="EMBL" id="AUSU01010685">
    <property type="protein sequence ID" value="EPS57093.1"/>
    <property type="molecule type" value="Genomic_DNA"/>
</dbReference>